<dbReference type="Gene3D" id="3.40.630.10">
    <property type="entry name" value="Zn peptidases"/>
    <property type="match status" value="1"/>
</dbReference>
<dbReference type="InterPro" id="IPR003137">
    <property type="entry name" value="PA_domain"/>
</dbReference>
<keyword evidence="4" id="KW-0479">Metal-binding</keyword>
<evidence type="ECO:0000313" key="13">
    <source>
        <dbReference type="EMBL" id="KAK3712657.1"/>
    </source>
</evidence>
<dbReference type="GO" id="GO:0008237">
    <property type="term" value="F:metallopeptidase activity"/>
    <property type="evidence" value="ECO:0007669"/>
    <property type="project" value="UniProtKB-KW"/>
</dbReference>
<dbReference type="Gene3D" id="1.20.930.40">
    <property type="entry name" value="Transferrin receptor-like, dimerisation domain"/>
    <property type="match status" value="1"/>
</dbReference>
<keyword evidence="3" id="KW-0645">Protease</keyword>
<evidence type="ECO:0000256" key="6">
    <source>
        <dbReference type="ARBA" id="ARBA00022833"/>
    </source>
</evidence>
<dbReference type="InterPro" id="IPR039373">
    <property type="entry name" value="Peptidase_M28B"/>
</dbReference>
<dbReference type="GO" id="GO:0006508">
    <property type="term" value="P:proteolysis"/>
    <property type="evidence" value="ECO:0007669"/>
    <property type="project" value="UniProtKB-KW"/>
</dbReference>
<dbReference type="Pfam" id="PF04253">
    <property type="entry name" value="TFR_dimer"/>
    <property type="match status" value="1"/>
</dbReference>
<keyword evidence="9" id="KW-0472">Membrane</keyword>
<dbReference type="PANTHER" id="PTHR10404">
    <property type="entry name" value="N-ACETYLATED-ALPHA-LINKED ACIDIC DIPEPTIDASE"/>
    <property type="match status" value="1"/>
</dbReference>
<gene>
    <name evidence="13" type="ORF">RRG08_058560</name>
</gene>
<dbReference type="InterPro" id="IPR007365">
    <property type="entry name" value="TFR-like_dimer_dom"/>
</dbReference>
<dbReference type="Pfam" id="PF02225">
    <property type="entry name" value="PA"/>
    <property type="match status" value="1"/>
</dbReference>
<evidence type="ECO:0000313" key="14">
    <source>
        <dbReference type="Proteomes" id="UP001283361"/>
    </source>
</evidence>
<keyword evidence="5" id="KW-0378">Hydrolase</keyword>
<dbReference type="AlphaFoldDB" id="A0AAE1CMH5"/>
<keyword evidence="6" id="KW-0862">Zinc</keyword>
<keyword evidence="8" id="KW-0325">Glycoprotein</keyword>
<keyword evidence="7" id="KW-0482">Metalloprotease</keyword>
<keyword evidence="14" id="KW-1185">Reference proteome</keyword>
<evidence type="ECO:0000256" key="4">
    <source>
        <dbReference type="ARBA" id="ARBA00022723"/>
    </source>
</evidence>
<dbReference type="EMBL" id="JAWDGP010007583">
    <property type="protein sequence ID" value="KAK3712657.1"/>
    <property type="molecule type" value="Genomic_DNA"/>
</dbReference>
<dbReference type="InterPro" id="IPR007484">
    <property type="entry name" value="Peptidase_M28"/>
</dbReference>
<dbReference type="GO" id="GO:0046872">
    <property type="term" value="F:metal ion binding"/>
    <property type="evidence" value="ECO:0007669"/>
    <property type="project" value="UniProtKB-KW"/>
</dbReference>
<comment type="cofactor">
    <cofactor evidence="1">
        <name>Zn(2+)</name>
        <dbReference type="ChEBI" id="CHEBI:29105"/>
    </cofactor>
</comment>
<comment type="similarity">
    <text evidence="2">Belongs to the peptidase M28 family. M28B subfamily.</text>
</comment>
<evidence type="ECO:0000259" key="10">
    <source>
        <dbReference type="Pfam" id="PF02225"/>
    </source>
</evidence>
<feature type="domain" description="Peptidase M28" evidence="12">
    <location>
        <begin position="424"/>
        <end position="634"/>
    </location>
</feature>
<dbReference type="FunFam" id="1.20.930.40:FF:000001">
    <property type="entry name" value="N-acetylated-alpha-linked acidic dipeptidase 2"/>
    <property type="match status" value="1"/>
</dbReference>
<evidence type="ECO:0000256" key="2">
    <source>
        <dbReference type="ARBA" id="ARBA00005634"/>
    </source>
</evidence>
<evidence type="ECO:0000256" key="7">
    <source>
        <dbReference type="ARBA" id="ARBA00023049"/>
    </source>
</evidence>
<evidence type="ECO:0000259" key="12">
    <source>
        <dbReference type="Pfam" id="PF04389"/>
    </source>
</evidence>
<organism evidence="13 14">
    <name type="scientific">Elysia crispata</name>
    <name type="common">lettuce slug</name>
    <dbReference type="NCBI Taxonomy" id="231223"/>
    <lineage>
        <taxon>Eukaryota</taxon>
        <taxon>Metazoa</taxon>
        <taxon>Spiralia</taxon>
        <taxon>Lophotrochozoa</taxon>
        <taxon>Mollusca</taxon>
        <taxon>Gastropoda</taxon>
        <taxon>Heterobranchia</taxon>
        <taxon>Euthyneura</taxon>
        <taxon>Panpulmonata</taxon>
        <taxon>Sacoglossa</taxon>
        <taxon>Placobranchoidea</taxon>
        <taxon>Plakobranchidae</taxon>
        <taxon>Elysia</taxon>
    </lineage>
</organism>
<feature type="domain" description="Transferrin receptor-like dimerisation" evidence="11">
    <location>
        <begin position="697"/>
        <end position="814"/>
    </location>
</feature>
<proteinExistence type="inferred from homology"/>
<evidence type="ECO:0000256" key="1">
    <source>
        <dbReference type="ARBA" id="ARBA00001947"/>
    </source>
</evidence>
<evidence type="ECO:0000259" key="11">
    <source>
        <dbReference type="Pfam" id="PF04253"/>
    </source>
</evidence>
<sequence length="825" mass="92518">MEKRFCFSCLARNPYGFVDKKDLGKRSLLAEDLFELQDLAVTAARPTEEHEIKMIAGSTTRLNPTYEDSVGYQAERGMCRGNRRVVLLLLAMLVAALVFGLLIVRFAMSRDQSSEEELLRSLGREADEDISSKIMDAIDPQNIEDTLRILSKKPHIAGRQGDFDLVKFIQTRFRDHGLEVSTTPYDALLSYPNDQVANSVRILDADGEIVYDSVRDESDVSHLEDVVPPFNAYAPARKVEGQLVYVNYGRVEDYDWLRSSGINVTGHIVLSKLGQIFRGDIVDHAADNGAVGVVTFPDPADYAGVRYGDNRFAPEAWWMPPDGVQRGTVFTGFSDPLTPGYPANSLAYRYPEDKVDPHLPKIPCQPISYGAAYELLRRMAGRIAPPSWQGGLNVKYKLGPGFTDSGLKLELNVTNKNKRAKVENVFGIIRGEIEPDRYVLVGNHRDAWIYGALDPSSGTVVMMEIARVMGKMVKEGTWRPRRSIMFCSWGAEEYGLIGSAEWVEQYVAVLRERAVGYLNIDIALRGNDTLRVGAAPLMHSLVYEASRKVRNPNPAEIQAGRATVYDTWQHVTAGSSDGKPRIAGLGSGSDYAPLLQKAGITAVEVSYIYDYRKYRMSSYPLYHTEYETFDIVKNQYDRDFQFHAALSRFMGEMARNLADSLILPFNLDGYSEGLKLIKRKLDASDYGVKLKAMLDNYGKLDDVISGFEADIIDFQKRLEKIDKNNPYAVRRMNDQILLLEKAFLISEGLPTRPSKKHILFAENSNDAYAESTFPGLVDLLFKIDSAPGSAERWERVKRHFSAILHTIQTAGATLRDVTSFMSEEL</sequence>
<dbReference type="SUPFAM" id="SSF47672">
    <property type="entry name" value="Transferrin receptor-like dimerisation domain"/>
    <property type="match status" value="1"/>
</dbReference>
<feature type="transmembrane region" description="Helical" evidence="9">
    <location>
        <begin position="85"/>
        <end position="108"/>
    </location>
</feature>
<keyword evidence="9" id="KW-1133">Transmembrane helix</keyword>
<keyword evidence="9" id="KW-0812">Transmembrane</keyword>
<dbReference type="CDD" id="cd08022">
    <property type="entry name" value="M28_PSMA_like"/>
    <property type="match status" value="1"/>
</dbReference>
<comment type="caution">
    <text evidence="13">The sequence shown here is derived from an EMBL/GenBank/DDBJ whole genome shotgun (WGS) entry which is preliminary data.</text>
</comment>
<dbReference type="SUPFAM" id="SSF52025">
    <property type="entry name" value="PA domain"/>
    <property type="match status" value="1"/>
</dbReference>
<evidence type="ECO:0000256" key="9">
    <source>
        <dbReference type="SAM" id="Phobius"/>
    </source>
</evidence>
<name>A0AAE1CMH5_9GAST</name>
<evidence type="ECO:0000256" key="5">
    <source>
        <dbReference type="ARBA" id="ARBA00022801"/>
    </source>
</evidence>
<feature type="domain" description="PA" evidence="10">
    <location>
        <begin position="239"/>
        <end position="327"/>
    </location>
</feature>
<dbReference type="InterPro" id="IPR046450">
    <property type="entry name" value="PA_dom_sf"/>
</dbReference>
<protein>
    <submittedName>
        <fullName evidence="13">Uncharacterized protein</fullName>
    </submittedName>
</protein>
<evidence type="ECO:0000256" key="3">
    <source>
        <dbReference type="ARBA" id="ARBA00022670"/>
    </source>
</evidence>
<dbReference type="InterPro" id="IPR036757">
    <property type="entry name" value="TFR-like_dimer_dom_sf"/>
</dbReference>
<dbReference type="Gene3D" id="3.50.30.30">
    <property type="match status" value="1"/>
</dbReference>
<dbReference type="FunFam" id="3.40.630.10:FF:000089">
    <property type="entry name" value="N-acetylated alpha-linked acidic dipeptidase like 1"/>
    <property type="match status" value="1"/>
</dbReference>
<reference evidence="13" key="1">
    <citation type="journal article" date="2023" name="G3 (Bethesda)">
        <title>A reference genome for the long-term kleptoplast-retaining sea slug Elysia crispata morphotype clarki.</title>
        <authorList>
            <person name="Eastman K.E."/>
            <person name="Pendleton A.L."/>
            <person name="Shaikh M.A."/>
            <person name="Suttiyut T."/>
            <person name="Ogas R."/>
            <person name="Tomko P."/>
            <person name="Gavelis G."/>
            <person name="Widhalm J.R."/>
            <person name="Wisecaver J.H."/>
        </authorList>
    </citation>
    <scope>NUCLEOTIDE SEQUENCE</scope>
    <source>
        <strain evidence="13">ECLA1</strain>
    </source>
</reference>
<dbReference type="SUPFAM" id="SSF53187">
    <property type="entry name" value="Zn-dependent exopeptidases"/>
    <property type="match status" value="1"/>
</dbReference>
<dbReference type="Proteomes" id="UP001283361">
    <property type="component" value="Unassembled WGS sequence"/>
</dbReference>
<evidence type="ECO:0000256" key="8">
    <source>
        <dbReference type="ARBA" id="ARBA00023180"/>
    </source>
</evidence>
<dbReference type="PANTHER" id="PTHR10404:SF77">
    <property type="entry name" value="GLUTAMATE CARBOXYPEPTIDASE 2 HOMOLOG"/>
    <property type="match status" value="1"/>
</dbReference>
<accession>A0AAE1CMH5</accession>
<dbReference type="CDD" id="cd02121">
    <property type="entry name" value="PA_GCPII_like"/>
    <property type="match status" value="1"/>
</dbReference>
<dbReference type="GO" id="GO:0004180">
    <property type="term" value="F:carboxypeptidase activity"/>
    <property type="evidence" value="ECO:0007669"/>
    <property type="project" value="TreeGrafter"/>
</dbReference>
<dbReference type="FunFam" id="3.50.30.30:FF:000045">
    <property type="entry name" value="Predicted protein"/>
    <property type="match status" value="1"/>
</dbReference>
<dbReference type="Pfam" id="PF04389">
    <property type="entry name" value="Peptidase_M28"/>
    <property type="match status" value="1"/>
</dbReference>